<protein>
    <recommendedName>
        <fullName evidence="6">DUF632 domain-containing protein</fullName>
    </recommendedName>
</protein>
<evidence type="ECO:0000313" key="4">
    <source>
        <dbReference type="EMBL" id="PKA60776.1"/>
    </source>
</evidence>
<dbReference type="Pfam" id="PF04783">
    <property type="entry name" value="DUF630"/>
    <property type="match status" value="1"/>
</dbReference>
<dbReference type="InterPro" id="IPR006867">
    <property type="entry name" value="DUF632"/>
</dbReference>
<dbReference type="PANTHER" id="PTHR21450">
    <property type="entry name" value="PROTEIN ALTERED PHOSPHATE STARVATION RESPONSE 1"/>
    <property type="match status" value="1"/>
</dbReference>
<dbReference type="OrthoDB" id="1919226at2759"/>
<dbReference type="Proteomes" id="UP000236161">
    <property type="component" value="Unassembled WGS sequence"/>
</dbReference>
<dbReference type="EMBL" id="KZ451935">
    <property type="protein sequence ID" value="PKA60776.1"/>
    <property type="molecule type" value="Genomic_DNA"/>
</dbReference>
<feature type="domain" description="DUF630" evidence="3">
    <location>
        <begin position="1"/>
        <end position="59"/>
    </location>
</feature>
<name>A0A2I0AZ22_9ASPA</name>
<reference evidence="4 5" key="1">
    <citation type="journal article" date="2017" name="Nature">
        <title>The Apostasia genome and the evolution of orchids.</title>
        <authorList>
            <person name="Zhang G.Q."/>
            <person name="Liu K.W."/>
            <person name="Li Z."/>
            <person name="Lohaus R."/>
            <person name="Hsiao Y.Y."/>
            <person name="Niu S.C."/>
            <person name="Wang J.Y."/>
            <person name="Lin Y.C."/>
            <person name="Xu Q."/>
            <person name="Chen L.J."/>
            <person name="Yoshida K."/>
            <person name="Fujiwara S."/>
            <person name="Wang Z.W."/>
            <person name="Zhang Y.Q."/>
            <person name="Mitsuda N."/>
            <person name="Wang M."/>
            <person name="Liu G.H."/>
            <person name="Pecoraro L."/>
            <person name="Huang H.X."/>
            <person name="Xiao X.J."/>
            <person name="Lin M."/>
            <person name="Wu X.Y."/>
            <person name="Wu W.L."/>
            <person name="Chen Y.Y."/>
            <person name="Chang S.B."/>
            <person name="Sakamoto S."/>
            <person name="Ohme-Takagi M."/>
            <person name="Yagi M."/>
            <person name="Zeng S.J."/>
            <person name="Shen C.Y."/>
            <person name="Yeh C.M."/>
            <person name="Luo Y.B."/>
            <person name="Tsai W.C."/>
            <person name="Van de Peer Y."/>
            <person name="Liu Z.J."/>
        </authorList>
    </citation>
    <scope>NUCLEOTIDE SEQUENCE [LARGE SCALE GENOMIC DNA]</scope>
    <source>
        <strain evidence="5">cv. Shenzhen</strain>
        <tissue evidence="4">Stem</tissue>
    </source>
</reference>
<feature type="compositionally biased region" description="Pro residues" evidence="1">
    <location>
        <begin position="68"/>
        <end position="88"/>
    </location>
</feature>
<evidence type="ECO:0000259" key="2">
    <source>
        <dbReference type="Pfam" id="PF04782"/>
    </source>
</evidence>
<proteinExistence type="predicted"/>
<evidence type="ECO:0008006" key="6">
    <source>
        <dbReference type="Google" id="ProtNLM"/>
    </source>
</evidence>
<keyword evidence="5" id="KW-1185">Reference proteome</keyword>
<sequence length="409" mass="46927">MGCCHSGLESKEAVSRCKARRRYMRQLSEGRRAFAAAHSLYLHFLRSTGAVLLQFADSEAHLQKDSPSPAPPPRARPLPPSPPPQPPPERTRGEKEKRLSLLRRQEANGVEYLKIEKNKRDIERLESKLMVYCQAIESTSSEIIRLRESELFPQLLDLVNGLMCMWRSMYECHQVQTHIVQQLQYLNNPSSTIPTSDLHRETTLQLEAEVERWHSSFCRLVTSQRDYINAVTGWLRLSPFQYHHNPLDKTYRNPEVYALCEEWHLAVDRVPDKVASEGIKSFLTVIHAVVVQQAEEQKQKKISESVFKELEKRSKELRSCYGDHSSRSPVMEKKAKVDALKTRAEEERIKHQKSCGITRAMTLNNLQTGFPNVFQAMTGFASICVQAFGSVCNRQVSLNRVVGLDRRLT</sequence>
<organism evidence="4 5">
    <name type="scientific">Apostasia shenzhenica</name>
    <dbReference type="NCBI Taxonomy" id="1088818"/>
    <lineage>
        <taxon>Eukaryota</taxon>
        <taxon>Viridiplantae</taxon>
        <taxon>Streptophyta</taxon>
        <taxon>Embryophyta</taxon>
        <taxon>Tracheophyta</taxon>
        <taxon>Spermatophyta</taxon>
        <taxon>Magnoliopsida</taxon>
        <taxon>Liliopsida</taxon>
        <taxon>Asparagales</taxon>
        <taxon>Orchidaceae</taxon>
        <taxon>Apostasioideae</taxon>
        <taxon>Apostasia</taxon>
    </lineage>
</organism>
<dbReference type="Pfam" id="PF04782">
    <property type="entry name" value="DUF632"/>
    <property type="match status" value="1"/>
</dbReference>
<dbReference type="InterPro" id="IPR006868">
    <property type="entry name" value="DUF630"/>
</dbReference>
<evidence type="ECO:0000313" key="5">
    <source>
        <dbReference type="Proteomes" id="UP000236161"/>
    </source>
</evidence>
<evidence type="ECO:0000259" key="3">
    <source>
        <dbReference type="Pfam" id="PF04783"/>
    </source>
</evidence>
<feature type="region of interest" description="Disordered" evidence="1">
    <location>
        <begin position="60"/>
        <end position="97"/>
    </location>
</feature>
<dbReference type="AlphaFoldDB" id="A0A2I0AZ22"/>
<accession>A0A2I0AZ22</accession>
<dbReference type="STRING" id="1088818.A0A2I0AZ22"/>
<gene>
    <name evidence="4" type="ORF">AXF42_Ash006410</name>
</gene>
<evidence type="ECO:0000256" key="1">
    <source>
        <dbReference type="SAM" id="MobiDB-lite"/>
    </source>
</evidence>
<dbReference type="PANTHER" id="PTHR21450:SF23">
    <property type="entry name" value="PROTEIN ALTERED PHOSPHATE STARVATION RESPONSE 1"/>
    <property type="match status" value="1"/>
</dbReference>
<feature type="domain" description="DUF632" evidence="2">
    <location>
        <begin position="89"/>
        <end position="287"/>
    </location>
</feature>